<dbReference type="Proteomes" id="UP001180087">
    <property type="component" value="Chromosome"/>
</dbReference>
<keyword evidence="5 13" id="KW-0418">Kinase</keyword>
<accession>A0ABY9KY64</accession>
<keyword evidence="4 9" id="KW-0547">Nucleotide-binding</keyword>
<dbReference type="InterPro" id="IPR011009">
    <property type="entry name" value="Kinase-like_dom_sf"/>
</dbReference>
<dbReference type="Pfam" id="PF03793">
    <property type="entry name" value="PASTA"/>
    <property type="match status" value="2"/>
</dbReference>
<gene>
    <name evidence="13" type="primary">pknB</name>
    <name evidence="13" type="ORF">QR721_05795</name>
</gene>
<dbReference type="CDD" id="cd06577">
    <property type="entry name" value="PASTA_pknB"/>
    <property type="match status" value="2"/>
</dbReference>
<dbReference type="SUPFAM" id="SSF56112">
    <property type="entry name" value="Protein kinase-like (PK-like)"/>
    <property type="match status" value="1"/>
</dbReference>
<evidence type="ECO:0000256" key="9">
    <source>
        <dbReference type="PROSITE-ProRule" id="PRU10141"/>
    </source>
</evidence>
<dbReference type="PANTHER" id="PTHR43289:SF34">
    <property type="entry name" value="SERINE_THREONINE-PROTEIN KINASE YBDM-RELATED"/>
    <property type="match status" value="1"/>
</dbReference>
<dbReference type="PANTHER" id="PTHR43289">
    <property type="entry name" value="MITOGEN-ACTIVATED PROTEIN KINASE KINASE KINASE 20-RELATED"/>
    <property type="match status" value="1"/>
</dbReference>
<sequence>MLEGHLLGDRYLIKRTIGGGGMANVLLAWDTILERNVAIKILRLEYANDQEFIARFDREAQSATSLAHPNIVNIYDVGEEKEMLYMVMEYVDGMTLKEYIKRHGPIEVEEALDIMKQILAAIEHAHENGLVHRDIKPQNILLDGHGQVKVTDFGIALALSATSLTQTNSIVGSVHYLSPEQARGSIATKKSDIYSLGIVLFELLTGKLPFSGQSPVAIALQHLQHDTPSVRDINPEVPQSVENIVLRATAKDPLHRYATVQEMDDALSVALEEERLNEPKYEPPVEPGEETKVLPVITEAMRSDQSMDETIIHQAAVPKSKDDVKSPKKKKRSKKKKWFILISIFLFLLLTGVAVAIAYPILTAPKDTTVPNLENKEYEEAVELLQKRKLKAERKYAYSNKIEEGFVIRTKPAKGSKIKENSTVVIYVSQGKEKKRFADYKGEQFSDVEEKLKKEGYKDVIAYETFSEEPVGQILRQIQPDANTEVVPSETNVIFEISKGPELVSLSSLRGMTEDEAADYLAGNGLKIDPHDEHSEEIPKGEVIRQEPVASTNLELGSTVKVYISKGPKKKKPVEKEITFTVPFSTDQQETSSEEENNNTNNAVPQRVKIYIGDKDRNIDDVAIEEDITADKDFTIKLKIEQGKSAEYKVTRDEQLIMDKNVSYEEGE</sequence>
<evidence type="ECO:0000256" key="6">
    <source>
        <dbReference type="ARBA" id="ARBA00022840"/>
    </source>
</evidence>
<feature type="domain" description="PASTA" evidence="12">
    <location>
        <begin position="431"/>
        <end position="499"/>
    </location>
</feature>
<dbReference type="GO" id="GO:0016301">
    <property type="term" value="F:kinase activity"/>
    <property type="evidence" value="ECO:0007669"/>
    <property type="project" value="UniProtKB-KW"/>
</dbReference>
<keyword evidence="10" id="KW-0472">Membrane</keyword>
<evidence type="ECO:0000256" key="4">
    <source>
        <dbReference type="ARBA" id="ARBA00022741"/>
    </source>
</evidence>
<protein>
    <recommendedName>
        <fullName evidence="1">non-specific serine/threonine protein kinase</fullName>
        <ecNumber evidence="1">2.7.11.1</ecNumber>
    </recommendedName>
</protein>
<dbReference type="Gene3D" id="2.60.40.2560">
    <property type="match status" value="1"/>
</dbReference>
<feature type="transmembrane region" description="Helical" evidence="10">
    <location>
        <begin position="338"/>
        <end position="362"/>
    </location>
</feature>
<reference evidence="13" key="1">
    <citation type="submission" date="2023-06" db="EMBL/GenBank/DDBJ databases">
        <title>A Treasure from Seagulls: Isolation and Description of Aciduricobacillus qingdaonensis gen. nov., sp. nov., a Rare Obligately Uric Acid-utilizing Member in the Family Bacillaceae.</title>
        <authorList>
            <person name="Liu W."/>
            <person name="Wang B."/>
        </authorList>
    </citation>
    <scope>NUCLEOTIDE SEQUENCE</scope>
    <source>
        <strain evidence="13">44XB</strain>
    </source>
</reference>
<organism evidence="13 14">
    <name type="scientific">Aciduricibacillus chroicocephali</name>
    <dbReference type="NCBI Taxonomy" id="3054939"/>
    <lineage>
        <taxon>Bacteria</taxon>
        <taxon>Bacillati</taxon>
        <taxon>Bacillota</taxon>
        <taxon>Bacilli</taxon>
        <taxon>Bacillales</taxon>
        <taxon>Bacillaceae</taxon>
        <taxon>Aciduricibacillus</taxon>
    </lineage>
</organism>
<dbReference type="PROSITE" id="PS50011">
    <property type="entry name" value="PROTEIN_KINASE_DOM"/>
    <property type="match status" value="1"/>
</dbReference>
<keyword evidence="10" id="KW-0812">Transmembrane</keyword>
<dbReference type="RefSeq" id="WP_348029511.1">
    <property type="nucleotide sequence ID" value="NZ_CP129113.1"/>
</dbReference>
<keyword evidence="2" id="KW-0723">Serine/threonine-protein kinase</keyword>
<dbReference type="EMBL" id="CP129113">
    <property type="protein sequence ID" value="WLV25718.1"/>
    <property type="molecule type" value="Genomic_DNA"/>
</dbReference>
<comment type="catalytic activity">
    <reaction evidence="8">
        <text>L-seryl-[protein] + ATP = O-phospho-L-seryl-[protein] + ADP + H(+)</text>
        <dbReference type="Rhea" id="RHEA:17989"/>
        <dbReference type="Rhea" id="RHEA-COMP:9863"/>
        <dbReference type="Rhea" id="RHEA-COMP:11604"/>
        <dbReference type="ChEBI" id="CHEBI:15378"/>
        <dbReference type="ChEBI" id="CHEBI:29999"/>
        <dbReference type="ChEBI" id="CHEBI:30616"/>
        <dbReference type="ChEBI" id="CHEBI:83421"/>
        <dbReference type="ChEBI" id="CHEBI:456216"/>
        <dbReference type="EC" id="2.7.11.1"/>
    </reaction>
</comment>
<keyword evidence="6 9" id="KW-0067">ATP-binding</keyword>
<feature type="domain" description="PASTA" evidence="12">
    <location>
        <begin position="500"/>
        <end position="566"/>
    </location>
</feature>
<dbReference type="SMART" id="SM00740">
    <property type="entry name" value="PASTA"/>
    <property type="match status" value="3"/>
</dbReference>
<dbReference type="Pfam" id="PF21160">
    <property type="entry name" value="PrkC-like_PASTA-like"/>
    <property type="match status" value="1"/>
</dbReference>
<evidence type="ECO:0000256" key="7">
    <source>
        <dbReference type="ARBA" id="ARBA00047899"/>
    </source>
</evidence>
<dbReference type="InterPro" id="IPR000719">
    <property type="entry name" value="Prot_kinase_dom"/>
</dbReference>
<dbReference type="Gene3D" id="3.30.10.20">
    <property type="match status" value="3"/>
</dbReference>
<evidence type="ECO:0000259" key="11">
    <source>
        <dbReference type="PROSITE" id="PS50011"/>
    </source>
</evidence>
<dbReference type="InterPro" id="IPR005543">
    <property type="entry name" value="PASTA_dom"/>
</dbReference>
<feature type="binding site" evidence="9">
    <location>
        <position position="40"/>
    </location>
    <ligand>
        <name>ATP</name>
        <dbReference type="ChEBI" id="CHEBI:30616"/>
    </ligand>
</feature>
<keyword evidence="14" id="KW-1185">Reference proteome</keyword>
<evidence type="ECO:0000256" key="8">
    <source>
        <dbReference type="ARBA" id="ARBA00048679"/>
    </source>
</evidence>
<dbReference type="EC" id="2.7.11.1" evidence="1"/>
<evidence type="ECO:0000313" key="14">
    <source>
        <dbReference type="Proteomes" id="UP001180087"/>
    </source>
</evidence>
<dbReference type="Gene3D" id="1.10.510.10">
    <property type="entry name" value="Transferase(Phosphotransferase) domain 1"/>
    <property type="match status" value="1"/>
</dbReference>
<evidence type="ECO:0000256" key="3">
    <source>
        <dbReference type="ARBA" id="ARBA00022679"/>
    </source>
</evidence>
<evidence type="ECO:0000256" key="5">
    <source>
        <dbReference type="ARBA" id="ARBA00022777"/>
    </source>
</evidence>
<dbReference type="Gene3D" id="3.30.200.20">
    <property type="entry name" value="Phosphorylase Kinase, domain 1"/>
    <property type="match status" value="1"/>
</dbReference>
<dbReference type="PROSITE" id="PS00108">
    <property type="entry name" value="PROTEIN_KINASE_ST"/>
    <property type="match status" value="1"/>
</dbReference>
<feature type="domain" description="PASTA" evidence="12">
    <location>
        <begin position="363"/>
        <end position="430"/>
    </location>
</feature>
<dbReference type="InterPro" id="IPR017441">
    <property type="entry name" value="Protein_kinase_ATP_BS"/>
</dbReference>
<evidence type="ECO:0000313" key="13">
    <source>
        <dbReference type="EMBL" id="WLV25718.1"/>
    </source>
</evidence>
<dbReference type="InterPro" id="IPR008271">
    <property type="entry name" value="Ser/Thr_kinase_AS"/>
</dbReference>
<dbReference type="SUPFAM" id="SSF54184">
    <property type="entry name" value="Penicillin-binding protein 2x (pbp-2x), c-terminal domain"/>
    <property type="match status" value="1"/>
</dbReference>
<keyword evidence="10" id="KW-1133">Transmembrane helix</keyword>
<feature type="domain" description="Protein kinase" evidence="11">
    <location>
        <begin position="11"/>
        <end position="271"/>
    </location>
</feature>
<evidence type="ECO:0000256" key="10">
    <source>
        <dbReference type="SAM" id="Phobius"/>
    </source>
</evidence>
<dbReference type="PROSITE" id="PS51178">
    <property type="entry name" value="PASTA"/>
    <property type="match status" value="3"/>
</dbReference>
<comment type="catalytic activity">
    <reaction evidence="7">
        <text>L-threonyl-[protein] + ATP = O-phospho-L-threonyl-[protein] + ADP + H(+)</text>
        <dbReference type="Rhea" id="RHEA:46608"/>
        <dbReference type="Rhea" id="RHEA-COMP:11060"/>
        <dbReference type="Rhea" id="RHEA-COMP:11605"/>
        <dbReference type="ChEBI" id="CHEBI:15378"/>
        <dbReference type="ChEBI" id="CHEBI:30013"/>
        <dbReference type="ChEBI" id="CHEBI:30616"/>
        <dbReference type="ChEBI" id="CHEBI:61977"/>
        <dbReference type="ChEBI" id="CHEBI:456216"/>
        <dbReference type="EC" id="2.7.11.1"/>
    </reaction>
</comment>
<dbReference type="PROSITE" id="PS00107">
    <property type="entry name" value="PROTEIN_KINASE_ATP"/>
    <property type="match status" value="1"/>
</dbReference>
<dbReference type="SMART" id="SM00220">
    <property type="entry name" value="S_TKc"/>
    <property type="match status" value="1"/>
</dbReference>
<name>A0ABY9KY64_9BACI</name>
<dbReference type="CDD" id="cd14014">
    <property type="entry name" value="STKc_PknB_like"/>
    <property type="match status" value="1"/>
</dbReference>
<proteinExistence type="predicted"/>
<keyword evidence="3" id="KW-0808">Transferase</keyword>
<evidence type="ECO:0000256" key="2">
    <source>
        <dbReference type="ARBA" id="ARBA00022527"/>
    </source>
</evidence>
<evidence type="ECO:0000259" key="12">
    <source>
        <dbReference type="PROSITE" id="PS51178"/>
    </source>
</evidence>
<dbReference type="Pfam" id="PF00069">
    <property type="entry name" value="Pkinase"/>
    <property type="match status" value="1"/>
</dbReference>
<evidence type="ECO:0000256" key="1">
    <source>
        <dbReference type="ARBA" id="ARBA00012513"/>
    </source>
</evidence>
<dbReference type="NCBIfam" id="NF033483">
    <property type="entry name" value="PknB_PASTA_kin"/>
    <property type="match status" value="1"/>
</dbReference>